<dbReference type="GeneID" id="84228520"/>
<keyword evidence="5 8" id="KW-0560">Oxidoreductase</keyword>
<dbReference type="Pfam" id="PF01488">
    <property type="entry name" value="Shikimate_DH"/>
    <property type="match status" value="1"/>
</dbReference>
<evidence type="ECO:0000256" key="10">
    <source>
        <dbReference type="PIRSR" id="PIRSR000445-2"/>
    </source>
</evidence>
<dbReference type="AlphaFoldDB" id="A0AA51YJL3"/>
<feature type="domain" description="Tetrapyrrole biosynthesis glutamyl-tRNA reductase dimerisation" evidence="14">
    <location>
        <begin position="310"/>
        <end position="410"/>
    </location>
</feature>
<protein>
    <recommendedName>
        <fullName evidence="3 8">Glutamyl-tRNA reductase</fullName>
        <shortName evidence="8">GluTR</shortName>
        <ecNumber evidence="3 8">1.2.1.70</ecNumber>
    </recommendedName>
</protein>
<dbReference type="GO" id="GO:0019353">
    <property type="term" value="P:protoporphyrinogen IX biosynthetic process from glutamate"/>
    <property type="evidence" value="ECO:0007669"/>
    <property type="project" value="TreeGrafter"/>
</dbReference>
<keyword evidence="4 8" id="KW-0521">NADP</keyword>
<dbReference type="PANTHER" id="PTHR43013:SF1">
    <property type="entry name" value="GLUTAMYL-TRNA REDUCTASE"/>
    <property type="match status" value="1"/>
</dbReference>
<feature type="domain" description="Glutamyl-tRNA reductase N-terminal" evidence="16">
    <location>
        <begin position="9"/>
        <end position="147"/>
    </location>
</feature>
<comment type="similarity">
    <text evidence="2 8 13">Belongs to the glutamyl-tRNA reductase family.</text>
</comment>
<evidence type="ECO:0000256" key="12">
    <source>
        <dbReference type="PIRSR" id="PIRSR000445-4"/>
    </source>
</evidence>
<dbReference type="HAMAP" id="MF_00087">
    <property type="entry name" value="Glu_tRNA_reductase"/>
    <property type="match status" value="1"/>
</dbReference>
<dbReference type="InterPro" id="IPR000343">
    <property type="entry name" value="4pyrrol_synth_GluRdtase"/>
</dbReference>
<evidence type="ECO:0000256" key="8">
    <source>
        <dbReference type="HAMAP-Rule" id="MF_00087"/>
    </source>
</evidence>
<evidence type="ECO:0000256" key="13">
    <source>
        <dbReference type="RuleBase" id="RU000584"/>
    </source>
</evidence>
<feature type="binding site" evidence="8 10">
    <location>
        <position position="100"/>
    </location>
    <ligand>
        <name>substrate</name>
    </ligand>
</feature>
<comment type="catalytic activity">
    <reaction evidence="7 8 13">
        <text>(S)-4-amino-5-oxopentanoate + tRNA(Glu) + NADP(+) = L-glutamyl-tRNA(Glu) + NADPH + H(+)</text>
        <dbReference type="Rhea" id="RHEA:12344"/>
        <dbReference type="Rhea" id="RHEA-COMP:9663"/>
        <dbReference type="Rhea" id="RHEA-COMP:9680"/>
        <dbReference type="ChEBI" id="CHEBI:15378"/>
        <dbReference type="ChEBI" id="CHEBI:57501"/>
        <dbReference type="ChEBI" id="CHEBI:57783"/>
        <dbReference type="ChEBI" id="CHEBI:58349"/>
        <dbReference type="ChEBI" id="CHEBI:78442"/>
        <dbReference type="ChEBI" id="CHEBI:78520"/>
        <dbReference type="EC" id="1.2.1.70"/>
    </reaction>
</comment>
<dbReference type="InterPro" id="IPR006151">
    <property type="entry name" value="Shikm_DH/Glu-tRNA_Rdtase"/>
</dbReference>
<feature type="binding site" evidence="8 11">
    <location>
        <begin position="180"/>
        <end position="185"/>
    </location>
    <ligand>
        <name>NADP(+)</name>
        <dbReference type="ChEBI" id="CHEBI:58349"/>
    </ligand>
</feature>
<dbReference type="CDD" id="cd05213">
    <property type="entry name" value="NAD_bind_Glutamyl_tRNA_reduct"/>
    <property type="match status" value="1"/>
</dbReference>
<evidence type="ECO:0000256" key="6">
    <source>
        <dbReference type="ARBA" id="ARBA00023244"/>
    </source>
</evidence>
<evidence type="ECO:0000256" key="3">
    <source>
        <dbReference type="ARBA" id="ARBA00012970"/>
    </source>
</evidence>
<dbReference type="InterPro" id="IPR015896">
    <property type="entry name" value="4pyrrol_synth_GluRdtase_dimer"/>
</dbReference>
<evidence type="ECO:0000259" key="14">
    <source>
        <dbReference type="Pfam" id="PF00745"/>
    </source>
</evidence>
<reference evidence="17" key="1">
    <citation type="submission" date="2023-08" db="EMBL/GenBank/DDBJ databases">
        <title>Methanolobus mangrovi sp. nov. and Methanolobus sediminis sp. nov, two novel methylotrophic methanogens isolated from mangrove sediments in China.</title>
        <authorList>
            <person name="Zhou J."/>
        </authorList>
    </citation>
    <scope>NUCLEOTIDE SEQUENCE</scope>
    <source>
        <strain evidence="17">FTZ2</strain>
    </source>
</reference>
<dbReference type="Pfam" id="PF05201">
    <property type="entry name" value="GlutR_N"/>
    <property type="match status" value="1"/>
</dbReference>
<dbReference type="InterPro" id="IPR015895">
    <property type="entry name" value="4pyrrol_synth_GluRdtase_N"/>
</dbReference>
<feature type="domain" description="Quinate/shikimate 5-dehydrogenase/glutamyl-tRNA reductase" evidence="15">
    <location>
        <begin position="162"/>
        <end position="295"/>
    </location>
</feature>
<feature type="binding site" evidence="8 10">
    <location>
        <begin position="48"/>
        <end position="51"/>
    </location>
    <ligand>
        <name>substrate</name>
    </ligand>
</feature>
<evidence type="ECO:0000256" key="5">
    <source>
        <dbReference type="ARBA" id="ARBA00023002"/>
    </source>
</evidence>
<comment type="domain">
    <text evidence="8">Possesses an unusual extended V-shaped dimeric structure with each monomer consisting of three distinct domains arranged along a curved 'spinal' alpha-helix. The N-terminal catalytic domain specifically recognizes the glutamate moiety of the substrate. The second domain is the NADPH-binding domain, and the third C-terminal domain is responsible for dimerization.</text>
</comment>
<dbReference type="InterPro" id="IPR036291">
    <property type="entry name" value="NAD(P)-bd_dom_sf"/>
</dbReference>
<dbReference type="FunFam" id="3.30.460.30:FF:000001">
    <property type="entry name" value="Glutamyl-tRNA reductase"/>
    <property type="match status" value="1"/>
</dbReference>
<dbReference type="PANTHER" id="PTHR43013">
    <property type="entry name" value="GLUTAMYL-TRNA REDUCTASE"/>
    <property type="match status" value="1"/>
</dbReference>
<feature type="binding site" evidence="8 10">
    <location>
        <position position="111"/>
    </location>
    <ligand>
        <name>substrate</name>
    </ligand>
</feature>
<comment type="function">
    <text evidence="8">Catalyzes the NADPH-dependent reduction of glutamyl-tRNA(Glu) to glutamate 1-semialdehyde (GSA).</text>
</comment>
<dbReference type="SUPFAM" id="SSF51735">
    <property type="entry name" value="NAD(P)-binding Rossmann-fold domains"/>
    <property type="match status" value="1"/>
</dbReference>
<dbReference type="RefSeq" id="WP_309308075.1">
    <property type="nucleotide sequence ID" value="NZ_CP133594.1"/>
</dbReference>
<feature type="site" description="Important for activity" evidence="8 12">
    <location>
        <position position="90"/>
    </location>
</feature>
<name>A0AA51YJL3_9EURY</name>
<evidence type="ECO:0000313" key="18">
    <source>
        <dbReference type="Proteomes" id="UP001183006"/>
    </source>
</evidence>
<evidence type="ECO:0000256" key="11">
    <source>
        <dbReference type="PIRSR" id="PIRSR000445-3"/>
    </source>
</evidence>
<evidence type="ECO:0000256" key="4">
    <source>
        <dbReference type="ARBA" id="ARBA00022857"/>
    </source>
</evidence>
<dbReference type="InterPro" id="IPR018214">
    <property type="entry name" value="GluRdtase_CS"/>
</dbReference>
<keyword evidence="18" id="KW-1185">Reference proteome</keyword>
<dbReference type="EMBL" id="CP133594">
    <property type="protein sequence ID" value="WMW22279.1"/>
    <property type="molecule type" value="Genomic_DNA"/>
</dbReference>
<evidence type="ECO:0000259" key="15">
    <source>
        <dbReference type="Pfam" id="PF01488"/>
    </source>
</evidence>
<feature type="active site" description="Nucleophile" evidence="8 9">
    <location>
        <position position="49"/>
    </location>
</feature>
<comment type="miscellaneous">
    <text evidence="8">During catalysis, the active site Cys acts as a nucleophile attacking the alpha-carbonyl group of tRNA-bound glutamate with the formation of a thioester intermediate between enzyme and glutamate, and the concomitant release of tRNA(Glu). The thioester intermediate is finally reduced by direct hydride transfer from NADPH, to form the product GSA.</text>
</comment>
<dbReference type="Gene3D" id="3.30.460.30">
    <property type="entry name" value="Glutamyl-tRNA reductase, N-terminal domain"/>
    <property type="match status" value="1"/>
</dbReference>
<dbReference type="GO" id="GO:0008883">
    <property type="term" value="F:glutamyl-tRNA reductase activity"/>
    <property type="evidence" value="ECO:0007669"/>
    <property type="project" value="UniProtKB-UniRule"/>
</dbReference>
<dbReference type="SUPFAM" id="SSF69075">
    <property type="entry name" value="Glutamyl tRNA-reductase dimerization domain"/>
    <property type="match status" value="1"/>
</dbReference>
<evidence type="ECO:0000256" key="9">
    <source>
        <dbReference type="PIRSR" id="PIRSR000445-1"/>
    </source>
</evidence>
<dbReference type="InterPro" id="IPR036453">
    <property type="entry name" value="GluRdtase_dimer_dom_sf"/>
</dbReference>
<dbReference type="SUPFAM" id="SSF69742">
    <property type="entry name" value="Glutamyl tRNA-reductase catalytic, N-terminal domain"/>
    <property type="match status" value="1"/>
</dbReference>
<evidence type="ECO:0000256" key="2">
    <source>
        <dbReference type="ARBA" id="ARBA00005916"/>
    </source>
</evidence>
<organism evidence="17 18">
    <name type="scientific">Methanolobus mangrovi</name>
    <dbReference type="NCBI Taxonomy" id="3072977"/>
    <lineage>
        <taxon>Archaea</taxon>
        <taxon>Methanobacteriati</taxon>
        <taxon>Methanobacteriota</taxon>
        <taxon>Stenosarchaea group</taxon>
        <taxon>Methanomicrobia</taxon>
        <taxon>Methanosarcinales</taxon>
        <taxon>Methanosarcinaceae</taxon>
        <taxon>Methanolobus</taxon>
    </lineage>
</organism>
<comment type="subunit">
    <text evidence="8">Homodimer.</text>
</comment>
<accession>A0AA51YJL3</accession>
<evidence type="ECO:0000256" key="1">
    <source>
        <dbReference type="ARBA" id="ARBA00005059"/>
    </source>
</evidence>
<evidence type="ECO:0000313" key="17">
    <source>
        <dbReference type="EMBL" id="WMW22279.1"/>
    </source>
</evidence>
<dbReference type="InterPro" id="IPR036343">
    <property type="entry name" value="GluRdtase_N_sf"/>
</dbReference>
<dbReference type="NCBIfam" id="TIGR01035">
    <property type="entry name" value="hemA"/>
    <property type="match status" value="1"/>
</dbReference>
<proteinExistence type="inferred from homology"/>
<dbReference type="PIRSF" id="PIRSF000445">
    <property type="entry name" value="4pyrrol_synth_GluRdtase"/>
    <property type="match status" value="1"/>
</dbReference>
<evidence type="ECO:0000259" key="16">
    <source>
        <dbReference type="Pfam" id="PF05201"/>
    </source>
</evidence>
<sequence length="432" mass="48409">MTEITSMVITHSKATVEEIEEAWDGDIEKMLIDLHSNDLVCECVVLKTCNRVEIYIVSPKGNSVLFQFAKRMGLSSNIIDFFDHEESIMHLLRLACGLESMIIGEDQILGQIKDLYQVAKNLGTSGKMLDTTFSKAIQVGKRVRTETEINRGALSIASASVDLAEETVGDLKDKMVLVIGTGEMGTLVTRALSHREIELMYIANRTYEAAKELADEMGGHAVRFDQIDANLMKADVVISATGAPHYVLKYEQVKKAMDLREKELLLIDIANPRDIDPSISDIPHVTLYNIDNLRVINEKNLEMRMAEAKKVQAIIDEEFGLLIKQYKRQKADHLVSELYAQSYKLRVQEKDKAITKLSAYHTIGETESKIIEDLTHSIINKILAEPTKVLRYAAEIGDDELLESVAKLFSISRSSLNTKVKDEMVKCSPSAE</sequence>
<dbReference type="FunFam" id="3.40.50.720:FF:000031">
    <property type="entry name" value="Glutamyl-tRNA reductase"/>
    <property type="match status" value="1"/>
</dbReference>
<evidence type="ECO:0000256" key="7">
    <source>
        <dbReference type="ARBA" id="ARBA00047464"/>
    </source>
</evidence>
<dbReference type="EC" id="1.2.1.70" evidence="3 8"/>
<keyword evidence="6 8" id="KW-0627">Porphyrin biosynthesis</keyword>
<dbReference type="KEGG" id="mmav:RE476_00225"/>
<comment type="pathway">
    <text evidence="1 8 13">Porphyrin-containing compound metabolism; protoporphyrin-IX biosynthesis; 5-aminolevulinate from L-glutamyl-tRNA(Glu): step 1/2.</text>
</comment>
<gene>
    <name evidence="8 17" type="primary">hemA</name>
    <name evidence="17" type="ORF">RE476_00225</name>
</gene>
<dbReference type="GO" id="GO:0050661">
    <property type="term" value="F:NADP binding"/>
    <property type="evidence" value="ECO:0007669"/>
    <property type="project" value="InterPro"/>
</dbReference>
<dbReference type="Gene3D" id="3.40.50.720">
    <property type="entry name" value="NAD(P)-binding Rossmann-like Domain"/>
    <property type="match status" value="1"/>
</dbReference>
<dbReference type="PROSITE" id="PS00747">
    <property type="entry name" value="GLUTR"/>
    <property type="match status" value="1"/>
</dbReference>
<feature type="binding site" evidence="8 10">
    <location>
        <begin position="105"/>
        <end position="107"/>
    </location>
    <ligand>
        <name>substrate</name>
    </ligand>
</feature>
<dbReference type="Pfam" id="PF00745">
    <property type="entry name" value="GlutR_dimer"/>
    <property type="match status" value="1"/>
</dbReference>
<dbReference type="Proteomes" id="UP001183006">
    <property type="component" value="Chromosome"/>
</dbReference>